<dbReference type="Pfam" id="PF06766">
    <property type="entry name" value="Hydrophobin_2"/>
    <property type="match status" value="1"/>
</dbReference>
<feature type="signal peptide" evidence="5">
    <location>
        <begin position="1"/>
        <end position="20"/>
    </location>
</feature>
<protein>
    <submittedName>
        <fullName evidence="6">Cryparin</fullName>
    </submittedName>
</protein>
<keyword evidence="3" id="KW-1015">Disulfide bond</keyword>
<dbReference type="InterPro" id="IPR010636">
    <property type="entry name" value="Class_II_hydrophobin"/>
</dbReference>
<dbReference type="CDD" id="cd23508">
    <property type="entry name" value="hydrophobin_II"/>
    <property type="match status" value="1"/>
</dbReference>
<name>A0ABR1X3N9_9PEZI</name>
<dbReference type="SUPFAM" id="SSF101751">
    <property type="entry name" value="Hydrophobin II, HfbII"/>
    <property type="match status" value="1"/>
</dbReference>
<keyword evidence="7" id="KW-1185">Reference proteome</keyword>
<evidence type="ECO:0000313" key="7">
    <source>
        <dbReference type="Proteomes" id="UP001433268"/>
    </source>
</evidence>
<comment type="caution">
    <text evidence="6">The sequence shown here is derived from an EMBL/GenBank/DDBJ whole genome shotgun (WGS) entry which is preliminary data.</text>
</comment>
<accession>A0ABR1X3N9</accession>
<feature type="region of interest" description="Disordered" evidence="4">
    <location>
        <begin position="91"/>
        <end position="125"/>
    </location>
</feature>
<evidence type="ECO:0000256" key="5">
    <source>
        <dbReference type="SAM" id="SignalP"/>
    </source>
</evidence>
<evidence type="ECO:0000256" key="1">
    <source>
        <dbReference type="ARBA" id="ARBA00004196"/>
    </source>
</evidence>
<feature type="compositionally biased region" description="Low complexity" evidence="4">
    <location>
        <begin position="100"/>
        <end position="125"/>
    </location>
</feature>
<feature type="chain" id="PRO_5045908964" evidence="5">
    <location>
        <begin position="21"/>
        <end position="125"/>
    </location>
</feature>
<evidence type="ECO:0000256" key="3">
    <source>
        <dbReference type="ARBA" id="ARBA00023157"/>
    </source>
</evidence>
<evidence type="ECO:0000256" key="4">
    <source>
        <dbReference type="SAM" id="MobiDB-lite"/>
    </source>
</evidence>
<dbReference type="Proteomes" id="UP001433268">
    <property type="component" value="Unassembled WGS sequence"/>
</dbReference>
<comment type="subcellular location">
    <subcellularLocation>
        <location evidence="1">Cell envelope</location>
    </subcellularLocation>
</comment>
<evidence type="ECO:0000256" key="2">
    <source>
        <dbReference type="ARBA" id="ARBA00009576"/>
    </source>
</evidence>
<reference evidence="6 7" key="1">
    <citation type="submission" date="2023-01" db="EMBL/GenBank/DDBJ databases">
        <title>Analysis of 21 Apiospora genomes using comparative genomics revels a genus with tremendous synthesis potential of carbohydrate active enzymes and secondary metabolites.</title>
        <authorList>
            <person name="Sorensen T."/>
        </authorList>
    </citation>
    <scope>NUCLEOTIDE SEQUENCE [LARGE SCALE GENOMIC DNA]</scope>
    <source>
        <strain evidence="6 7">CBS 114990</strain>
    </source>
</reference>
<sequence length="125" mass="12991">MKFFAVAATVFAGLALAALAAPAAEQQLDSRQAYVPCSGLYGSQQCCATDVLGVADLDCGSRKNPNPNPDSFLRSYEGASLVEEYHMLTDPGCSSQLPTRSRPPMSSVKSVPPSASALAAASYLS</sequence>
<gene>
    <name evidence="6" type="ORF">PG997_004989</name>
</gene>
<organism evidence="6 7">
    <name type="scientific">Apiospora hydei</name>
    <dbReference type="NCBI Taxonomy" id="1337664"/>
    <lineage>
        <taxon>Eukaryota</taxon>
        <taxon>Fungi</taxon>
        <taxon>Dikarya</taxon>
        <taxon>Ascomycota</taxon>
        <taxon>Pezizomycotina</taxon>
        <taxon>Sordariomycetes</taxon>
        <taxon>Xylariomycetidae</taxon>
        <taxon>Amphisphaeriales</taxon>
        <taxon>Apiosporaceae</taxon>
        <taxon>Apiospora</taxon>
    </lineage>
</organism>
<dbReference type="EMBL" id="JAQQWN010000004">
    <property type="protein sequence ID" value="KAK8090028.1"/>
    <property type="molecule type" value="Genomic_DNA"/>
</dbReference>
<dbReference type="Gene3D" id="3.20.120.10">
    <property type="entry name" value="Hydrophobin"/>
    <property type="match status" value="1"/>
</dbReference>
<comment type="similarity">
    <text evidence="2">Belongs to the cerato-ulmin hydrophobin family.</text>
</comment>
<keyword evidence="5" id="KW-0732">Signal</keyword>
<evidence type="ECO:0000313" key="6">
    <source>
        <dbReference type="EMBL" id="KAK8090028.1"/>
    </source>
</evidence>
<dbReference type="RefSeq" id="XP_066672922.1">
    <property type="nucleotide sequence ID" value="XM_066809304.1"/>
</dbReference>
<dbReference type="InterPro" id="IPR036686">
    <property type="entry name" value="Class_II_Hydrophobin_sf"/>
</dbReference>
<dbReference type="GeneID" id="92042364"/>
<proteinExistence type="inferred from homology"/>